<gene>
    <name evidence="1" type="ORF">E5288_WYG003952</name>
</gene>
<proteinExistence type="predicted"/>
<dbReference type="EMBL" id="VBQZ03000207">
    <property type="protein sequence ID" value="MXQ97877.1"/>
    <property type="molecule type" value="Genomic_DNA"/>
</dbReference>
<reference evidence="1" key="1">
    <citation type="submission" date="2019-10" db="EMBL/GenBank/DDBJ databases">
        <title>The sequence and de novo assembly of the wild yak genome.</title>
        <authorList>
            <person name="Liu Y."/>
        </authorList>
    </citation>
    <scope>NUCLEOTIDE SEQUENCE [LARGE SCALE GENOMIC DNA]</scope>
    <source>
        <strain evidence="1">WY2019</strain>
    </source>
</reference>
<dbReference type="AlphaFoldDB" id="A0A6B0SB07"/>
<sequence>MSFIIRAGSRGRSGHRAVRQTMALQSFGLPGVTDFDTHTHHDSKKPSIVFPIISTALYSQCSYNVTSKAAVKAERSSQLLDDVKVGVDCGVDAGESADVEIRHDLPRVFTGNGAAHGQNFPGEHPPSQTHRQLPGCREWVVSRVQRRVRVTQTDGIEMDMVTVAQKRGIPYHPPPPAPEDLKAR</sequence>
<protein>
    <submittedName>
        <fullName evidence="1">Uncharacterized protein</fullName>
    </submittedName>
</protein>
<accession>A0A6B0SB07</accession>
<dbReference type="Proteomes" id="UP000322234">
    <property type="component" value="Unassembled WGS sequence"/>
</dbReference>
<evidence type="ECO:0000313" key="2">
    <source>
        <dbReference type="Proteomes" id="UP000322234"/>
    </source>
</evidence>
<evidence type="ECO:0000313" key="1">
    <source>
        <dbReference type="EMBL" id="MXQ97877.1"/>
    </source>
</evidence>
<keyword evidence="2" id="KW-1185">Reference proteome</keyword>
<organism evidence="1 2">
    <name type="scientific">Bos mutus</name>
    <name type="common">wild yak</name>
    <dbReference type="NCBI Taxonomy" id="72004"/>
    <lineage>
        <taxon>Eukaryota</taxon>
        <taxon>Metazoa</taxon>
        <taxon>Chordata</taxon>
        <taxon>Craniata</taxon>
        <taxon>Vertebrata</taxon>
        <taxon>Euteleostomi</taxon>
        <taxon>Mammalia</taxon>
        <taxon>Eutheria</taxon>
        <taxon>Laurasiatheria</taxon>
        <taxon>Artiodactyla</taxon>
        <taxon>Ruminantia</taxon>
        <taxon>Pecora</taxon>
        <taxon>Bovidae</taxon>
        <taxon>Bovinae</taxon>
        <taxon>Bos</taxon>
    </lineage>
</organism>
<comment type="caution">
    <text evidence="1">The sequence shown here is derived from an EMBL/GenBank/DDBJ whole genome shotgun (WGS) entry which is preliminary data.</text>
</comment>
<name>A0A6B0SB07_9CETA</name>